<dbReference type="FunFam" id="3.80.10.10:FF:001164">
    <property type="entry name" value="GH01279p"/>
    <property type="match status" value="1"/>
</dbReference>
<evidence type="ECO:0000256" key="3">
    <source>
        <dbReference type="ARBA" id="ARBA00022737"/>
    </source>
</evidence>
<proteinExistence type="predicted"/>
<dbReference type="PANTHER" id="PTHR24373:SF275">
    <property type="entry name" value="TIR DOMAIN-CONTAINING PROTEIN"/>
    <property type="match status" value="1"/>
</dbReference>
<accession>A0AAJ7BQQ6</accession>
<evidence type="ECO:0000313" key="6">
    <source>
        <dbReference type="RefSeq" id="XP_015591263.1"/>
    </source>
</evidence>
<keyword evidence="5" id="KW-1185">Reference proteome</keyword>
<feature type="signal peptide" evidence="4">
    <location>
        <begin position="1"/>
        <end position="22"/>
    </location>
</feature>
<dbReference type="SMART" id="SM00365">
    <property type="entry name" value="LRR_SD22"/>
    <property type="match status" value="6"/>
</dbReference>
<dbReference type="PROSITE" id="PS51257">
    <property type="entry name" value="PROKAR_LIPOPROTEIN"/>
    <property type="match status" value="1"/>
</dbReference>
<dbReference type="InterPro" id="IPR003591">
    <property type="entry name" value="Leu-rich_rpt_typical-subtyp"/>
</dbReference>
<evidence type="ECO:0000313" key="5">
    <source>
        <dbReference type="Proteomes" id="UP000694920"/>
    </source>
</evidence>
<evidence type="ECO:0000256" key="2">
    <source>
        <dbReference type="ARBA" id="ARBA00022729"/>
    </source>
</evidence>
<reference evidence="6" key="1">
    <citation type="submission" date="2025-08" db="UniProtKB">
        <authorList>
            <consortium name="RefSeq"/>
        </authorList>
    </citation>
    <scope>IDENTIFICATION</scope>
</reference>
<keyword evidence="3" id="KW-0677">Repeat</keyword>
<sequence>MKISKLWSTVFLHVFLLALAGCQETESIVAVDGIYLDEICNQTENGISINFESMGLNSLRSKFLSSSHVIALNLRGNGISTIARDAFARLPNLCYLDLSLNPSVQDVIYANFPVKLKVLVLDSTVQNYDGYRSYDSGEWPTISRVYPEVKYLYLRSNKLSKFNYRWKLLFPNVTHLFLSHNNFHEESISSIPESVTHLYLENNNIKTFRIQDFPNVVSLALDGNNIEYINSNYNNPFARDGNNLEILSLGNINIRKIHPDAFSYMNNLKSLNLSHNQISDLDTKIFSRTLHLETLFLNHNELSTIPDVCGLPQLESLSLQYNKIRSVSANTFCDTMTLKYLNLAGNQISNLQFDKFENLKRLEVLDLSHNILHELSADWNLSLNLLTDLHLNENYFEDLDHLYLNNTSALQNLYLLNNPIKTLNTDSLRHIKNLNLHLSYGVKCDNILS</sequence>
<dbReference type="InterPro" id="IPR032675">
    <property type="entry name" value="LRR_dom_sf"/>
</dbReference>
<dbReference type="Gene3D" id="3.80.10.10">
    <property type="entry name" value="Ribonuclease Inhibitor"/>
    <property type="match status" value="4"/>
</dbReference>
<protein>
    <submittedName>
        <fullName evidence="6">Leucine-rich repeats and immunoglobulin-like domains protein 1</fullName>
    </submittedName>
</protein>
<keyword evidence="1" id="KW-0433">Leucine-rich repeat</keyword>
<dbReference type="SMART" id="SM00369">
    <property type="entry name" value="LRR_TYP"/>
    <property type="match status" value="7"/>
</dbReference>
<evidence type="ECO:0000256" key="4">
    <source>
        <dbReference type="SAM" id="SignalP"/>
    </source>
</evidence>
<dbReference type="Pfam" id="PF13855">
    <property type="entry name" value="LRR_8"/>
    <property type="match status" value="2"/>
</dbReference>
<dbReference type="AlphaFoldDB" id="A0AAJ7BQQ6"/>
<organism evidence="5 6">
    <name type="scientific">Cephus cinctus</name>
    <name type="common">Wheat stem sawfly</name>
    <dbReference type="NCBI Taxonomy" id="211228"/>
    <lineage>
        <taxon>Eukaryota</taxon>
        <taxon>Metazoa</taxon>
        <taxon>Ecdysozoa</taxon>
        <taxon>Arthropoda</taxon>
        <taxon>Hexapoda</taxon>
        <taxon>Insecta</taxon>
        <taxon>Pterygota</taxon>
        <taxon>Neoptera</taxon>
        <taxon>Endopterygota</taxon>
        <taxon>Hymenoptera</taxon>
        <taxon>Cephoidea</taxon>
        <taxon>Cephidae</taxon>
        <taxon>Cephus</taxon>
    </lineage>
</organism>
<dbReference type="RefSeq" id="XP_015591263.1">
    <property type="nucleotide sequence ID" value="XM_015735777.2"/>
</dbReference>
<dbReference type="KEGG" id="ccin:107265887"/>
<keyword evidence="2 4" id="KW-0732">Signal</keyword>
<dbReference type="SUPFAM" id="SSF52058">
    <property type="entry name" value="L domain-like"/>
    <property type="match status" value="1"/>
</dbReference>
<gene>
    <name evidence="6" type="primary">LOC107265887</name>
</gene>
<dbReference type="PANTHER" id="PTHR24373">
    <property type="entry name" value="SLIT RELATED LEUCINE-RICH REPEAT NEURONAL PROTEIN"/>
    <property type="match status" value="1"/>
</dbReference>
<dbReference type="InterPro" id="IPR050328">
    <property type="entry name" value="Dev_Immune_Receptor"/>
</dbReference>
<feature type="chain" id="PRO_5042583470" evidence="4">
    <location>
        <begin position="23"/>
        <end position="449"/>
    </location>
</feature>
<dbReference type="GeneID" id="107265887"/>
<dbReference type="InterPro" id="IPR001611">
    <property type="entry name" value="Leu-rich_rpt"/>
</dbReference>
<dbReference type="PROSITE" id="PS51450">
    <property type="entry name" value="LRR"/>
    <property type="match status" value="5"/>
</dbReference>
<name>A0AAJ7BQQ6_CEPCN</name>
<dbReference type="PRINTS" id="PR00019">
    <property type="entry name" value="LEURICHRPT"/>
</dbReference>
<evidence type="ECO:0000256" key="1">
    <source>
        <dbReference type="ARBA" id="ARBA00022614"/>
    </source>
</evidence>
<dbReference type="Proteomes" id="UP000694920">
    <property type="component" value="Unplaced"/>
</dbReference>